<organism evidence="1">
    <name type="scientific">uncultured crenarchaeote</name>
    <dbReference type="NCBI Taxonomy" id="29281"/>
    <lineage>
        <taxon>Archaea</taxon>
        <taxon>Thermoproteota</taxon>
        <taxon>environmental samples</taxon>
    </lineage>
</organism>
<protein>
    <submittedName>
        <fullName evidence="1">Putative nitrogenase component NifD</fullName>
    </submittedName>
</protein>
<evidence type="ECO:0000313" key="1">
    <source>
        <dbReference type="EMBL" id="ABB88974.1"/>
    </source>
</evidence>
<proteinExistence type="predicted"/>
<reference evidence="1" key="1">
    <citation type="submission" date="2005-11" db="EMBL/GenBank/DDBJ databases">
        <title>Single cell genomics - a new approach in prokaryotic microbiology.</title>
        <authorList>
            <person name="Kvist T."/>
            <person name="Ahring B."/>
            <person name="Lasken R."/>
            <person name="Westermann P."/>
        </authorList>
    </citation>
    <scope>NUCLEOTIDE SEQUENCE</scope>
</reference>
<dbReference type="EMBL" id="DQ284442">
    <property type="protein sequence ID" value="ABB88974.1"/>
    <property type="molecule type" value="Genomic_DNA"/>
</dbReference>
<name>Q2V9F3_9CREN</name>
<dbReference type="AlphaFoldDB" id="Q2V9F3"/>
<sequence length="69" mass="7182">MNDLKSHAPTLFGSTILKPPPCGIVELAGGCSAGCSGVFWGHVSHITLGCTFVFPSKCTVFIQNSLSVD</sequence>
<accession>Q2V9F3</accession>